<proteinExistence type="predicted"/>
<accession>M6Q2N5</accession>
<name>M6Q2N5_9LEPT</name>
<evidence type="ECO:0008006" key="3">
    <source>
        <dbReference type="Google" id="ProtNLM"/>
    </source>
</evidence>
<dbReference type="EMBL" id="AHNU02000052">
    <property type="protein sequence ID" value="EMN89549.1"/>
    <property type="molecule type" value="Genomic_DNA"/>
</dbReference>
<sequence>MKEKIIQEILGEREKQDQKWGEQNHKPMEWVAILGEEVGEVNKAALEAYFRYKGKEDYSEYRKELVQVAAVALAMIESLDRNQN</sequence>
<dbReference type="Proteomes" id="UP000012118">
    <property type="component" value="Unassembled WGS sequence"/>
</dbReference>
<evidence type="ECO:0000313" key="2">
    <source>
        <dbReference type="Proteomes" id="UP000012118"/>
    </source>
</evidence>
<reference evidence="1 2" key="1">
    <citation type="submission" date="2013-01" db="EMBL/GenBank/DDBJ databases">
        <authorList>
            <person name="Harkins D.M."/>
            <person name="Durkin A.S."/>
            <person name="Brinkac L.M."/>
            <person name="Haft D.H."/>
            <person name="Selengut J.D."/>
            <person name="Sanka R."/>
            <person name="DePew J."/>
            <person name="Purushe J."/>
            <person name="Chanthongthip A."/>
            <person name="Lattana O."/>
            <person name="Phetsouvanh R."/>
            <person name="Newton P.N."/>
            <person name="Vinetz J.M."/>
            <person name="Sutton G.G."/>
            <person name="Nierman W.C."/>
            <person name="Fouts D.E."/>
        </authorList>
    </citation>
    <scope>NUCLEOTIDE SEQUENCE [LARGE SCALE GENOMIC DNA]</scope>
    <source>
        <strain evidence="1 2">UI 13098</strain>
    </source>
</reference>
<dbReference type="CDD" id="cd11533">
    <property type="entry name" value="NTP-PPase_Af0060_like"/>
    <property type="match status" value="1"/>
</dbReference>
<protein>
    <recommendedName>
        <fullName evidence="3">MazG nucleotide pyrophosphohydrolase domain protein</fullName>
    </recommendedName>
</protein>
<gene>
    <name evidence="1" type="ORF">LEP1GSC108_3630</name>
</gene>
<dbReference type="InterPro" id="IPR044548">
    <property type="entry name" value="AF0060_NTP-PPase_MazG-like"/>
</dbReference>
<dbReference type="Gene3D" id="1.10.287.1080">
    <property type="entry name" value="MazG-like"/>
    <property type="match status" value="1"/>
</dbReference>
<comment type="caution">
    <text evidence="1">The sequence shown here is derived from an EMBL/GenBank/DDBJ whole genome shotgun (WGS) entry which is preliminary data.</text>
</comment>
<keyword evidence="2" id="KW-1185">Reference proteome</keyword>
<dbReference type="RefSeq" id="WP_004501295.1">
    <property type="nucleotide sequence ID" value="NZ_AHNU02000052.1"/>
</dbReference>
<evidence type="ECO:0000313" key="1">
    <source>
        <dbReference type="EMBL" id="EMN89549.1"/>
    </source>
</evidence>
<dbReference type="AlphaFoldDB" id="M6Q2N5"/>
<organism evidence="1 2">
    <name type="scientific">Leptospira weilii str. UI 13098</name>
    <dbReference type="NCBI Taxonomy" id="1088542"/>
    <lineage>
        <taxon>Bacteria</taxon>
        <taxon>Pseudomonadati</taxon>
        <taxon>Spirochaetota</taxon>
        <taxon>Spirochaetia</taxon>
        <taxon>Leptospirales</taxon>
        <taxon>Leptospiraceae</taxon>
        <taxon>Leptospira</taxon>
    </lineage>
</organism>